<dbReference type="SUPFAM" id="SSF55103">
    <property type="entry name" value="FAD-linked oxidases, C-terminal domain"/>
    <property type="match status" value="1"/>
</dbReference>
<dbReference type="Proteomes" id="UP000033072">
    <property type="component" value="Chromosome"/>
</dbReference>
<evidence type="ECO:0000256" key="4">
    <source>
        <dbReference type="ARBA" id="ARBA00022827"/>
    </source>
</evidence>
<keyword evidence="3" id="KW-0479">Metal-binding</keyword>
<feature type="domain" description="4Fe-4S ferredoxin-type" evidence="7">
    <location>
        <begin position="46"/>
        <end position="75"/>
    </location>
</feature>
<sequence length="270" mass="29538">MAFAVALMARELKPEDCPPLVEEPKYKENYEKLRDIFKPSESATETGLIVHENLCFGCGNCVVACPPNVANDPHGVGSGNAPTNPNKLVMAAFESAELAGKAVVKTFSSGVVPSACEILDRVSLQVLKRYDPNLVLPAEGDVILFEVDGTETSAREAAEQVMEVCSPLSLTIKLVESEKEMADIWAARKLVGAAVSRLDPTKTRIYVGEDMGVPMKQILKLLRRVQEISEEFDLPAMKYGHIGDGNLHLALFIDVLKHERNARKLMAFLS</sequence>
<dbReference type="EMBL" id="CP009515">
    <property type="protein sequence ID" value="AKB73287.1"/>
    <property type="molecule type" value="Genomic_DNA"/>
</dbReference>
<evidence type="ECO:0000259" key="8">
    <source>
        <dbReference type="PROSITE" id="PS51656"/>
    </source>
</evidence>
<dbReference type="InterPro" id="IPR017896">
    <property type="entry name" value="4Fe4S_Fe-S-bd"/>
</dbReference>
<gene>
    <name evidence="9" type="ORF">MSLAZ_0026</name>
</gene>
<feature type="domain" description="4Fe-4S" evidence="8">
    <location>
        <begin position="1"/>
        <end position="35"/>
    </location>
</feature>
<evidence type="ECO:0000256" key="3">
    <source>
        <dbReference type="ARBA" id="ARBA00022723"/>
    </source>
</evidence>
<dbReference type="GO" id="GO:0050660">
    <property type="term" value="F:flavin adenine dinucleotide binding"/>
    <property type="evidence" value="ECO:0007669"/>
    <property type="project" value="InterPro"/>
</dbReference>
<evidence type="ECO:0000256" key="1">
    <source>
        <dbReference type="ARBA" id="ARBA00022485"/>
    </source>
</evidence>
<dbReference type="InterPro" id="IPR007202">
    <property type="entry name" value="4Fe-4S_dom"/>
</dbReference>
<reference evidence="9 10" key="1">
    <citation type="submission" date="2014-07" db="EMBL/GenBank/DDBJ databases">
        <title>Methanogenic archaea and the global carbon cycle.</title>
        <authorList>
            <person name="Henriksen J.R."/>
            <person name="Luke J."/>
            <person name="Reinhart S."/>
            <person name="Benedict M.N."/>
            <person name="Youngblut N.D."/>
            <person name="Metcalf M.E."/>
            <person name="Whitaker R.J."/>
            <person name="Metcalf W.W."/>
        </authorList>
    </citation>
    <scope>NUCLEOTIDE SEQUENCE [LARGE SCALE GENOMIC DNA]</scope>
    <source>
        <strain evidence="9 10">Z-7289</strain>
    </source>
</reference>
<evidence type="ECO:0000313" key="9">
    <source>
        <dbReference type="EMBL" id="AKB73287.1"/>
    </source>
</evidence>
<evidence type="ECO:0000256" key="6">
    <source>
        <dbReference type="ARBA" id="ARBA00023014"/>
    </source>
</evidence>
<keyword evidence="1" id="KW-0004">4Fe-4S</keyword>
<organism evidence="9 10">
    <name type="scientific">Methanosarcina lacustris Z-7289</name>
    <dbReference type="NCBI Taxonomy" id="1434111"/>
    <lineage>
        <taxon>Archaea</taxon>
        <taxon>Methanobacteriati</taxon>
        <taxon>Methanobacteriota</taxon>
        <taxon>Stenosarchaea group</taxon>
        <taxon>Methanomicrobia</taxon>
        <taxon>Methanosarcinales</taxon>
        <taxon>Methanosarcinaceae</taxon>
        <taxon>Methanosarcina</taxon>
    </lineage>
</organism>
<dbReference type="InterPro" id="IPR051914">
    <property type="entry name" value="FAD-linked_OxidoTrans_Type4"/>
</dbReference>
<evidence type="ECO:0000256" key="2">
    <source>
        <dbReference type="ARBA" id="ARBA00022630"/>
    </source>
</evidence>
<dbReference type="AlphaFoldDB" id="A0A0E3S2L2"/>
<dbReference type="HOGENOM" id="CLU_1029014_0_0_2"/>
<dbReference type="SUPFAM" id="SSF54862">
    <property type="entry name" value="4Fe-4S ferredoxins"/>
    <property type="match status" value="1"/>
</dbReference>
<dbReference type="InterPro" id="IPR004113">
    <property type="entry name" value="FAD-bd_oxidored_4_C"/>
</dbReference>
<evidence type="ECO:0000313" key="10">
    <source>
        <dbReference type="Proteomes" id="UP000033072"/>
    </source>
</evidence>
<dbReference type="Gene3D" id="3.30.70.2740">
    <property type="match status" value="1"/>
</dbReference>
<evidence type="ECO:0000256" key="5">
    <source>
        <dbReference type="ARBA" id="ARBA00023004"/>
    </source>
</evidence>
<dbReference type="KEGG" id="mls:MSLAZ_0026"/>
<name>A0A0E3S2L2_9EURY</name>
<dbReference type="PANTHER" id="PTHR42934">
    <property type="entry name" value="GLYCOLATE OXIDASE SUBUNIT GLCD"/>
    <property type="match status" value="1"/>
</dbReference>
<dbReference type="PROSITE" id="PS00198">
    <property type="entry name" value="4FE4S_FER_1"/>
    <property type="match status" value="1"/>
</dbReference>
<dbReference type="PANTHER" id="PTHR42934:SF1">
    <property type="entry name" value="GLYCOLATE OXIDASE SUBUNIT GLCD"/>
    <property type="match status" value="1"/>
</dbReference>
<dbReference type="Pfam" id="PF02913">
    <property type="entry name" value="FAD-oxidase_C"/>
    <property type="match status" value="1"/>
</dbReference>
<dbReference type="Pfam" id="PF00037">
    <property type="entry name" value="Fer4"/>
    <property type="match status" value="1"/>
</dbReference>
<evidence type="ECO:0000259" key="7">
    <source>
        <dbReference type="PROSITE" id="PS51379"/>
    </source>
</evidence>
<dbReference type="GO" id="GO:0016491">
    <property type="term" value="F:oxidoreductase activity"/>
    <property type="evidence" value="ECO:0007669"/>
    <property type="project" value="UniProtKB-ARBA"/>
</dbReference>
<dbReference type="PROSITE" id="PS51656">
    <property type="entry name" value="4FE4S"/>
    <property type="match status" value="1"/>
</dbReference>
<accession>A0A0E3S2L2</accession>
<keyword evidence="2" id="KW-0285">Flavoprotein</keyword>
<dbReference type="InterPro" id="IPR016164">
    <property type="entry name" value="FAD-linked_Oxase-like_C"/>
</dbReference>
<protein>
    <submittedName>
        <fullName evidence="9">FAD/FMN-containing dehydrogenase</fullName>
    </submittedName>
</protein>
<dbReference type="InterPro" id="IPR017900">
    <property type="entry name" value="4Fe4S_Fe_S_CS"/>
</dbReference>
<keyword evidence="5" id="KW-0408">Iron</keyword>
<dbReference type="PATRIC" id="fig|1434111.4.peg.33"/>
<keyword evidence="10" id="KW-1185">Reference proteome</keyword>
<proteinExistence type="predicted"/>
<dbReference type="GO" id="GO:0046872">
    <property type="term" value="F:metal ion binding"/>
    <property type="evidence" value="ECO:0007669"/>
    <property type="project" value="UniProtKB-KW"/>
</dbReference>
<keyword evidence="6" id="KW-0411">Iron-sulfur</keyword>
<dbReference type="STRING" id="1434111.MSLAZ_0026"/>
<keyword evidence="4" id="KW-0274">FAD</keyword>
<dbReference type="PROSITE" id="PS51379">
    <property type="entry name" value="4FE4S_FER_2"/>
    <property type="match status" value="1"/>
</dbReference>
<dbReference type="GO" id="GO:0051539">
    <property type="term" value="F:4 iron, 4 sulfur cluster binding"/>
    <property type="evidence" value="ECO:0007669"/>
    <property type="project" value="UniProtKB-KW"/>
</dbReference>